<keyword evidence="4 9" id="KW-0159">Chromosome partition</keyword>
<dbReference type="Pfam" id="PF00589">
    <property type="entry name" value="Phage_integrase"/>
    <property type="match status" value="1"/>
</dbReference>
<feature type="domain" description="Core-binding (CB)" evidence="11">
    <location>
        <begin position="18"/>
        <end position="104"/>
    </location>
</feature>
<dbReference type="Gene3D" id="1.10.150.130">
    <property type="match status" value="1"/>
</dbReference>
<evidence type="ECO:0000259" key="10">
    <source>
        <dbReference type="PROSITE" id="PS51898"/>
    </source>
</evidence>
<dbReference type="Pfam" id="PF02899">
    <property type="entry name" value="Phage_int_SAM_1"/>
    <property type="match status" value="1"/>
</dbReference>
<keyword evidence="3 9" id="KW-0132">Cell division</keyword>
<dbReference type="AlphaFoldDB" id="A0A7J5C192"/>
<dbReference type="InterPro" id="IPR050090">
    <property type="entry name" value="Tyrosine_recombinase_XerCD"/>
</dbReference>
<comment type="caution">
    <text evidence="12">The sequence shown here is derived from an EMBL/GenBank/DDBJ whole genome shotgun (WGS) entry which is preliminary data.</text>
</comment>
<dbReference type="InterPro" id="IPR044068">
    <property type="entry name" value="CB"/>
</dbReference>
<keyword evidence="7 9" id="KW-0233">DNA recombination</keyword>
<evidence type="ECO:0000256" key="3">
    <source>
        <dbReference type="ARBA" id="ARBA00022618"/>
    </source>
</evidence>
<feature type="active site" evidence="9">
    <location>
        <position position="263"/>
    </location>
</feature>
<feature type="domain" description="Tyr recombinase" evidence="10">
    <location>
        <begin position="124"/>
        <end position="311"/>
    </location>
</feature>
<sequence length="317" mass="34133">MTRADHDGNVPRTADGGGELRAAIEDYLRYLDIERGFSPHTVRAYASDLAALVEHLAARSVPPLAQLDLEMFRDWLWDASERGLAPATIARRAASARGFTAWLERTGRGPDTARRLRSPKQGRALPRVVTGEGMRGILDGLRVAAGSGDPNALRDLAVVELLYGAGIRVSELCAIDRDHVDLDRRTVRVTGKGDKQRTVPFGVPAAQAVVDYLRRGRPELAGEHSGEALFVGARGGRIGPRSVYALTSRVLGASPGAGPAGPHAFRHTAATHLLDGGADLRTVQEMLGHASLGTTQIYTHVSSERLREAYRIAHPRA</sequence>
<feature type="active site" evidence="9">
    <location>
        <position position="192"/>
    </location>
</feature>
<feature type="active site" description="O-(3'-phospho-DNA)-tyrosine intermediate" evidence="9">
    <location>
        <position position="298"/>
    </location>
</feature>
<feature type="active site" evidence="9">
    <location>
        <position position="289"/>
    </location>
</feature>
<evidence type="ECO:0000313" key="12">
    <source>
        <dbReference type="EMBL" id="KAB1659571.1"/>
    </source>
</evidence>
<dbReference type="PANTHER" id="PTHR30349:SF77">
    <property type="entry name" value="TYROSINE RECOMBINASE XERC"/>
    <property type="match status" value="1"/>
</dbReference>
<dbReference type="Proteomes" id="UP000467240">
    <property type="component" value="Unassembled WGS sequence"/>
</dbReference>
<dbReference type="PROSITE" id="PS51900">
    <property type="entry name" value="CB"/>
    <property type="match status" value="1"/>
</dbReference>
<evidence type="ECO:0000256" key="8">
    <source>
        <dbReference type="ARBA" id="ARBA00023306"/>
    </source>
</evidence>
<dbReference type="InterPro" id="IPR004107">
    <property type="entry name" value="Integrase_SAM-like_N"/>
</dbReference>
<dbReference type="GO" id="GO:0051301">
    <property type="term" value="P:cell division"/>
    <property type="evidence" value="ECO:0007669"/>
    <property type="project" value="UniProtKB-KW"/>
</dbReference>
<evidence type="ECO:0000256" key="2">
    <source>
        <dbReference type="ARBA" id="ARBA00022490"/>
    </source>
</evidence>
<dbReference type="GO" id="GO:0009037">
    <property type="term" value="F:tyrosine-based site-specific recombinase activity"/>
    <property type="evidence" value="ECO:0007669"/>
    <property type="project" value="UniProtKB-UniRule"/>
</dbReference>
<evidence type="ECO:0000256" key="1">
    <source>
        <dbReference type="ARBA" id="ARBA00004496"/>
    </source>
</evidence>
<evidence type="ECO:0000313" key="13">
    <source>
        <dbReference type="Proteomes" id="UP000467240"/>
    </source>
</evidence>
<dbReference type="GO" id="GO:0006313">
    <property type="term" value="P:DNA transposition"/>
    <property type="evidence" value="ECO:0007669"/>
    <property type="project" value="UniProtKB-UniRule"/>
</dbReference>
<dbReference type="InterPro" id="IPR010998">
    <property type="entry name" value="Integrase_recombinase_N"/>
</dbReference>
<dbReference type="SUPFAM" id="SSF47823">
    <property type="entry name" value="lambda integrase-like, N-terminal domain"/>
    <property type="match status" value="1"/>
</dbReference>
<evidence type="ECO:0000256" key="6">
    <source>
        <dbReference type="ARBA" id="ARBA00023125"/>
    </source>
</evidence>
<keyword evidence="2 9" id="KW-0963">Cytoplasm</keyword>
<dbReference type="InterPro" id="IPR002104">
    <property type="entry name" value="Integrase_catalytic"/>
</dbReference>
<dbReference type="PROSITE" id="PS51898">
    <property type="entry name" value="TYR_RECOMBINASE"/>
    <property type="match status" value="1"/>
</dbReference>
<comment type="subunit">
    <text evidence="9">Forms a cyclic heterotetrameric complex composed of two molecules of XerC and two molecules of XerD.</text>
</comment>
<comment type="function">
    <text evidence="9">Site-specific tyrosine recombinase, which acts by catalyzing the cutting and rejoining of the recombining DNA molecules. The XerC-XerD complex is essential to convert dimers of the bacterial chromosome into monomers to permit their segregation at cell division. It also contributes to the segregational stability of plasmids.</text>
</comment>
<comment type="similarity">
    <text evidence="9">Belongs to the 'phage' integrase family. XerC subfamily.</text>
</comment>
<accession>A0A7J5C192</accession>
<reference evidence="12 13" key="1">
    <citation type="submission" date="2019-09" db="EMBL/GenBank/DDBJ databases">
        <title>Phylogeny of genus Pseudoclavibacter and closely related genus.</title>
        <authorList>
            <person name="Li Y."/>
        </authorList>
    </citation>
    <scope>NUCLEOTIDE SEQUENCE [LARGE SCALE GENOMIC DNA]</scope>
    <source>
        <strain evidence="12 13">DSM 23821</strain>
    </source>
</reference>
<comment type="subcellular location">
    <subcellularLocation>
        <location evidence="1 9">Cytoplasm</location>
    </subcellularLocation>
</comment>
<evidence type="ECO:0000256" key="5">
    <source>
        <dbReference type="ARBA" id="ARBA00022908"/>
    </source>
</evidence>
<keyword evidence="5 9" id="KW-0229">DNA integration</keyword>
<dbReference type="SUPFAM" id="SSF56349">
    <property type="entry name" value="DNA breaking-rejoining enzymes"/>
    <property type="match status" value="1"/>
</dbReference>
<dbReference type="InterPro" id="IPR023009">
    <property type="entry name" value="Tyrosine_recombinase_XerC/XerD"/>
</dbReference>
<dbReference type="GO" id="GO:0003677">
    <property type="term" value="F:DNA binding"/>
    <property type="evidence" value="ECO:0007669"/>
    <property type="project" value="UniProtKB-UniRule"/>
</dbReference>
<name>A0A7J5C192_9MICO</name>
<evidence type="ECO:0000256" key="4">
    <source>
        <dbReference type="ARBA" id="ARBA00022829"/>
    </source>
</evidence>
<proteinExistence type="inferred from homology"/>
<dbReference type="OrthoDB" id="9801717at2"/>
<protein>
    <recommendedName>
        <fullName evidence="9">Tyrosine recombinase XerC</fullName>
    </recommendedName>
</protein>
<evidence type="ECO:0000259" key="11">
    <source>
        <dbReference type="PROSITE" id="PS51900"/>
    </source>
</evidence>
<evidence type="ECO:0000256" key="9">
    <source>
        <dbReference type="HAMAP-Rule" id="MF_01808"/>
    </source>
</evidence>
<keyword evidence="13" id="KW-1185">Reference proteome</keyword>
<dbReference type="CDD" id="cd00798">
    <property type="entry name" value="INT_XerDC_C"/>
    <property type="match status" value="1"/>
</dbReference>
<dbReference type="Gene3D" id="1.10.443.10">
    <property type="entry name" value="Intergrase catalytic core"/>
    <property type="match status" value="1"/>
</dbReference>
<dbReference type="GO" id="GO:0005737">
    <property type="term" value="C:cytoplasm"/>
    <property type="evidence" value="ECO:0007669"/>
    <property type="project" value="UniProtKB-SubCell"/>
</dbReference>
<dbReference type="PANTHER" id="PTHR30349">
    <property type="entry name" value="PHAGE INTEGRASE-RELATED"/>
    <property type="match status" value="1"/>
</dbReference>
<feature type="active site" evidence="9">
    <location>
        <position position="266"/>
    </location>
</feature>
<keyword evidence="8 9" id="KW-0131">Cell cycle</keyword>
<dbReference type="HAMAP" id="MF_01808">
    <property type="entry name" value="Recomb_XerC_XerD"/>
    <property type="match status" value="1"/>
</dbReference>
<evidence type="ECO:0000256" key="7">
    <source>
        <dbReference type="ARBA" id="ARBA00023172"/>
    </source>
</evidence>
<dbReference type="GO" id="GO:0007059">
    <property type="term" value="P:chromosome segregation"/>
    <property type="evidence" value="ECO:0007669"/>
    <property type="project" value="UniProtKB-UniRule"/>
</dbReference>
<dbReference type="InterPro" id="IPR013762">
    <property type="entry name" value="Integrase-like_cat_sf"/>
</dbReference>
<feature type="active site" evidence="9">
    <location>
        <position position="168"/>
    </location>
</feature>
<keyword evidence="6 9" id="KW-0238">DNA-binding</keyword>
<dbReference type="RefSeq" id="WP_158039737.1">
    <property type="nucleotide sequence ID" value="NZ_JACCFV010000001.1"/>
</dbReference>
<dbReference type="EMBL" id="WBJZ01000005">
    <property type="protein sequence ID" value="KAB1659571.1"/>
    <property type="molecule type" value="Genomic_DNA"/>
</dbReference>
<dbReference type="InterPro" id="IPR011010">
    <property type="entry name" value="DNA_brk_join_enz"/>
</dbReference>
<gene>
    <name evidence="9" type="primary">xerC</name>
    <name evidence="12" type="ORF">F8O01_04695</name>
</gene>
<organism evidence="12 13">
    <name type="scientific">Pseudoclavibacter chungangensis</name>
    <dbReference type="NCBI Taxonomy" id="587635"/>
    <lineage>
        <taxon>Bacteria</taxon>
        <taxon>Bacillati</taxon>
        <taxon>Actinomycetota</taxon>
        <taxon>Actinomycetes</taxon>
        <taxon>Micrococcales</taxon>
        <taxon>Microbacteriaceae</taxon>
        <taxon>Pseudoclavibacter</taxon>
    </lineage>
</organism>